<dbReference type="EMBL" id="JAHMHR010000166">
    <property type="protein sequence ID" value="KAK1656519.1"/>
    <property type="molecule type" value="Genomic_DNA"/>
</dbReference>
<dbReference type="Proteomes" id="UP001224890">
    <property type="component" value="Unassembled WGS sequence"/>
</dbReference>
<reference evidence="1" key="1">
    <citation type="submission" date="2021-06" db="EMBL/GenBank/DDBJ databases">
        <title>Comparative genomics, transcriptomics and evolutionary studies reveal genomic signatures of adaptation to plant cell wall in hemibiotrophic fungi.</title>
        <authorList>
            <consortium name="DOE Joint Genome Institute"/>
            <person name="Baroncelli R."/>
            <person name="Diaz J.F."/>
            <person name="Benocci T."/>
            <person name="Peng M."/>
            <person name="Battaglia E."/>
            <person name="Haridas S."/>
            <person name="Andreopoulos W."/>
            <person name="Labutti K."/>
            <person name="Pangilinan J."/>
            <person name="Floch G.L."/>
            <person name="Makela M.R."/>
            <person name="Henrissat B."/>
            <person name="Grigoriev I.V."/>
            <person name="Crouch J.A."/>
            <person name="De Vries R.P."/>
            <person name="Sukno S.A."/>
            <person name="Thon M.R."/>
        </authorList>
    </citation>
    <scope>NUCLEOTIDE SEQUENCE</scope>
    <source>
        <strain evidence="1">CBS 193.32</strain>
    </source>
</reference>
<organism evidence="1 3">
    <name type="scientific">Colletotrichum godetiae</name>
    <dbReference type="NCBI Taxonomy" id="1209918"/>
    <lineage>
        <taxon>Eukaryota</taxon>
        <taxon>Fungi</taxon>
        <taxon>Dikarya</taxon>
        <taxon>Ascomycota</taxon>
        <taxon>Pezizomycotina</taxon>
        <taxon>Sordariomycetes</taxon>
        <taxon>Hypocreomycetidae</taxon>
        <taxon>Glomerellales</taxon>
        <taxon>Glomerellaceae</taxon>
        <taxon>Colletotrichum</taxon>
        <taxon>Colletotrichum acutatum species complex</taxon>
    </lineage>
</organism>
<name>A0AAJ0A5L3_9PEZI</name>
<evidence type="ECO:0000313" key="2">
    <source>
        <dbReference type="EMBL" id="KAK1689654.1"/>
    </source>
</evidence>
<dbReference type="InterPro" id="IPR036770">
    <property type="entry name" value="Ankyrin_rpt-contain_sf"/>
</dbReference>
<dbReference type="SUPFAM" id="SSF48403">
    <property type="entry name" value="Ankyrin repeat"/>
    <property type="match status" value="1"/>
</dbReference>
<gene>
    <name evidence="2" type="ORF">BDP55DRAFT_628952</name>
    <name evidence="1" type="ORF">BDP55DRAFT_639557</name>
</gene>
<evidence type="ECO:0000313" key="1">
    <source>
        <dbReference type="EMBL" id="KAK1656519.1"/>
    </source>
</evidence>
<comment type="caution">
    <text evidence="1">The sequence shown here is derived from an EMBL/GenBank/DDBJ whole genome shotgun (WGS) entry which is preliminary data.</text>
</comment>
<proteinExistence type="predicted"/>
<dbReference type="EMBL" id="JAHMHR010000008">
    <property type="protein sequence ID" value="KAK1689654.1"/>
    <property type="molecule type" value="Genomic_DNA"/>
</dbReference>
<keyword evidence="3" id="KW-1185">Reference proteome</keyword>
<dbReference type="RefSeq" id="XP_060433349.1">
    <property type="nucleotide sequence ID" value="XM_060571960.1"/>
</dbReference>
<accession>A0AAJ0A5L3</accession>
<dbReference type="Gene3D" id="1.25.40.20">
    <property type="entry name" value="Ankyrin repeat-containing domain"/>
    <property type="match status" value="1"/>
</dbReference>
<evidence type="ECO:0008006" key="4">
    <source>
        <dbReference type="Google" id="ProtNLM"/>
    </source>
</evidence>
<evidence type="ECO:0000313" key="3">
    <source>
        <dbReference type="Proteomes" id="UP001224890"/>
    </source>
</evidence>
<sequence length="150" mass="16462">MFAAGAGQTEVLEILAEHDTNLCLKYNSGRHALEHAIYGSRPELIPMTIKTVVGLGANLEARGRKGRILPMATVAFLIGNTALLVVKQLHDCGADVEGTYTNDKTAWEVDSEKHKEDVAQLSLSIRRSRGTQVPKWYAWPSESELSVSNE</sequence>
<protein>
    <recommendedName>
        <fullName evidence="4">Ankyrin repeat protein</fullName>
    </recommendedName>
</protein>
<dbReference type="AlphaFoldDB" id="A0AAJ0A5L3"/>
<dbReference type="GeneID" id="85456486"/>